<proteinExistence type="inferred from homology"/>
<dbReference type="EMBL" id="JACHFH010000004">
    <property type="protein sequence ID" value="MBB5335359.1"/>
    <property type="molecule type" value="Genomic_DNA"/>
</dbReference>
<dbReference type="Gene3D" id="3.40.50.300">
    <property type="entry name" value="P-loop containing nucleotide triphosphate hydrolases"/>
    <property type="match status" value="1"/>
</dbReference>
<evidence type="ECO:0000313" key="10">
    <source>
        <dbReference type="Proteomes" id="UP000559117"/>
    </source>
</evidence>
<keyword evidence="4 8" id="KW-0547">Nucleotide-binding</keyword>
<dbReference type="NCBIfam" id="NF010030">
    <property type="entry name" value="PRK13505.1"/>
    <property type="match status" value="1"/>
</dbReference>
<dbReference type="GO" id="GO:0035999">
    <property type="term" value="P:tetrahydrofolate interconversion"/>
    <property type="evidence" value="ECO:0007669"/>
    <property type="project" value="UniProtKB-UniRule"/>
</dbReference>
<comment type="caution">
    <text evidence="9">The sequence shown here is derived from an EMBL/GenBank/DDBJ whole genome shotgun (WGS) entry which is preliminary data.</text>
</comment>
<accession>A0A840UEA2</accession>
<dbReference type="Pfam" id="PF01268">
    <property type="entry name" value="FTHFS"/>
    <property type="match status" value="1"/>
</dbReference>
<protein>
    <recommendedName>
        <fullName evidence="8">Formate--tetrahydrofolate ligase</fullName>
        <ecNumber evidence="8">6.3.4.3</ecNumber>
    </recommendedName>
    <alternativeName>
        <fullName evidence="8">Formyltetrahydrofolate synthetase</fullName>
        <shortName evidence="8">FHS</shortName>
        <shortName evidence="8">FTHFS</shortName>
    </alternativeName>
</protein>
<gene>
    <name evidence="8" type="primary">fhs</name>
    <name evidence="9" type="ORF">HNR32_000480</name>
</gene>
<dbReference type="Proteomes" id="UP000559117">
    <property type="component" value="Unassembled WGS sequence"/>
</dbReference>
<keyword evidence="2 8" id="KW-0554">One-carbon metabolism</keyword>
<comment type="pathway">
    <text evidence="1 8">One-carbon metabolism; tetrahydrofolate interconversion.</text>
</comment>
<dbReference type="AlphaFoldDB" id="A0A840UEA2"/>
<evidence type="ECO:0000256" key="1">
    <source>
        <dbReference type="ARBA" id="ARBA00004777"/>
    </source>
</evidence>
<dbReference type="GO" id="GO:0004329">
    <property type="term" value="F:formate-tetrahydrofolate ligase activity"/>
    <property type="evidence" value="ECO:0007669"/>
    <property type="project" value="UniProtKB-UniRule"/>
</dbReference>
<dbReference type="Gene3D" id="3.30.1510.10">
    <property type="entry name" value="Domain 2, N(10)-formyltetrahydrofolate synthetase"/>
    <property type="match status" value="1"/>
</dbReference>
<dbReference type="InterPro" id="IPR000559">
    <property type="entry name" value="Formate_THF_ligase"/>
</dbReference>
<organism evidence="9 10">
    <name type="scientific">Pectinatus brassicae</name>
    <dbReference type="NCBI Taxonomy" id="862415"/>
    <lineage>
        <taxon>Bacteria</taxon>
        <taxon>Bacillati</taxon>
        <taxon>Bacillota</taxon>
        <taxon>Negativicutes</taxon>
        <taxon>Selenomonadales</taxon>
        <taxon>Selenomonadaceae</taxon>
        <taxon>Pectinatus</taxon>
    </lineage>
</organism>
<name>A0A840UEA2_9FIRM</name>
<dbReference type="FunFam" id="3.30.1510.10:FF:000001">
    <property type="entry name" value="Formate--tetrahydrofolate ligase"/>
    <property type="match status" value="1"/>
</dbReference>
<dbReference type="HAMAP" id="MF_01543">
    <property type="entry name" value="FTHFS"/>
    <property type="match status" value="1"/>
</dbReference>
<feature type="binding site" evidence="8">
    <location>
        <begin position="65"/>
        <end position="72"/>
    </location>
    <ligand>
        <name>ATP</name>
        <dbReference type="ChEBI" id="CHEBI:30616"/>
    </ligand>
</feature>
<keyword evidence="5 8" id="KW-0067">ATP-binding</keyword>
<dbReference type="CDD" id="cd00477">
    <property type="entry name" value="FTHFS"/>
    <property type="match status" value="1"/>
</dbReference>
<dbReference type="EC" id="6.3.4.3" evidence="8"/>
<dbReference type="FunFam" id="3.10.410.10:FF:000001">
    <property type="entry name" value="Putative formate--tetrahydrofolate ligase"/>
    <property type="match status" value="1"/>
</dbReference>
<dbReference type="InterPro" id="IPR020628">
    <property type="entry name" value="Formate_THF_ligase_CS"/>
</dbReference>
<dbReference type="UniPathway" id="UPA00193"/>
<keyword evidence="3 8" id="KW-0436">Ligase</keyword>
<evidence type="ECO:0000256" key="8">
    <source>
        <dbReference type="HAMAP-Rule" id="MF_01543"/>
    </source>
</evidence>
<evidence type="ECO:0000256" key="2">
    <source>
        <dbReference type="ARBA" id="ARBA00022563"/>
    </source>
</evidence>
<dbReference type="PROSITE" id="PS00721">
    <property type="entry name" value="FTHFS_1"/>
    <property type="match status" value="1"/>
</dbReference>
<comment type="catalytic activity">
    <reaction evidence="6 8">
        <text>(6S)-5,6,7,8-tetrahydrofolate + formate + ATP = (6R)-10-formyltetrahydrofolate + ADP + phosphate</text>
        <dbReference type="Rhea" id="RHEA:20221"/>
        <dbReference type="ChEBI" id="CHEBI:15740"/>
        <dbReference type="ChEBI" id="CHEBI:30616"/>
        <dbReference type="ChEBI" id="CHEBI:43474"/>
        <dbReference type="ChEBI" id="CHEBI:57453"/>
        <dbReference type="ChEBI" id="CHEBI:195366"/>
        <dbReference type="ChEBI" id="CHEBI:456216"/>
        <dbReference type="EC" id="6.3.4.3"/>
    </reaction>
</comment>
<evidence type="ECO:0000313" key="9">
    <source>
        <dbReference type="EMBL" id="MBB5335359.1"/>
    </source>
</evidence>
<evidence type="ECO:0000256" key="3">
    <source>
        <dbReference type="ARBA" id="ARBA00022598"/>
    </source>
</evidence>
<dbReference type="PROSITE" id="PS00722">
    <property type="entry name" value="FTHFS_2"/>
    <property type="match status" value="1"/>
</dbReference>
<evidence type="ECO:0000256" key="6">
    <source>
        <dbReference type="ARBA" id="ARBA00049033"/>
    </source>
</evidence>
<dbReference type="Gene3D" id="3.10.410.10">
    <property type="entry name" value="Formyltetrahydrofolate synthetase, domain 3"/>
    <property type="match status" value="1"/>
</dbReference>
<dbReference type="GO" id="GO:0005524">
    <property type="term" value="F:ATP binding"/>
    <property type="evidence" value="ECO:0007669"/>
    <property type="project" value="UniProtKB-UniRule"/>
</dbReference>
<dbReference type="SUPFAM" id="SSF52540">
    <property type="entry name" value="P-loop containing nucleoside triphosphate hydrolases"/>
    <property type="match status" value="1"/>
</dbReference>
<keyword evidence="10" id="KW-1185">Reference proteome</keyword>
<dbReference type="InterPro" id="IPR027417">
    <property type="entry name" value="P-loop_NTPase"/>
</dbReference>
<evidence type="ECO:0000256" key="7">
    <source>
        <dbReference type="ARBA" id="ARBA00061363"/>
    </source>
</evidence>
<comment type="similarity">
    <text evidence="7 8">Belongs to the formate--tetrahydrofolate ligase family.</text>
</comment>
<dbReference type="RefSeq" id="WP_183859267.1">
    <property type="nucleotide sequence ID" value="NZ_JACHFH010000004.1"/>
</dbReference>
<evidence type="ECO:0000256" key="4">
    <source>
        <dbReference type="ARBA" id="ARBA00022741"/>
    </source>
</evidence>
<sequence length="555" mass="59330">MKTDVEIAQAAKMEHIEKIAAQLDLDADDLELYGKYKAKLSINTWNKIKDNKNGKLILVTAINPTPAGEGKTTTSIGLGDALHSLGKKAALALREPSLGPCFGIKGGAAGGGYAQVVPMEDINLHFTGDFHAITSAHNLLAAVLDNHLQQGNQLDIDVRRVTWKRVVDLNDRALRNIICGLGGKAHGVPRETGFDITVASELMAILCLASDLQDAKERIGRIVVAYNHAGQPVHADDLNVTGALTLLLKDAIKPNLVQSLEKTPAFIHGGPFANIAHGCNSVMATKHALKLADYVVTEAGFGADLGAEKFMDIKCRFAGLEPDAVVIVATVRALKMHGGLSKQELAKQDLKALAAGMENLAKHIENINQFGLPAVIAINKFPTDTDEEIAFLEEECQKMGAQFSLSTVYSDGSKGALDLAEKVIKAADAPSKMKLIYSDDMSVQDKIAAIATKIYGADSVEYTKAAEKSIAEINEFGFSNMPVCMAKTQYSLSDDMAKLGRPTGFKITIREIRLCAGAGFIVALTGNVLTMPGLPKKPAAENMDIDINGKITGLF</sequence>
<evidence type="ECO:0000256" key="5">
    <source>
        <dbReference type="ARBA" id="ARBA00022840"/>
    </source>
</evidence>
<reference evidence="9 10" key="1">
    <citation type="submission" date="2020-08" db="EMBL/GenBank/DDBJ databases">
        <title>Genomic Encyclopedia of Type Strains, Phase IV (KMG-IV): sequencing the most valuable type-strain genomes for metagenomic binning, comparative biology and taxonomic classification.</title>
        <authorList>
            <person name="Goeker M."/>
        </authorList>
    </citation>
    <scope>NUCLEOTIDE SEQUENCE [LARGE SCALE GENOMIC DNA]</scope>
    <source>
        <strain evidence="9 10">DSM 24661</strain>
    </source>
</reference>